<protein>
    <submittedName>
        <fullName evidence="1">Uncharacterized protein</fullName>
    </submittedName>
</protein>
<accession>A0ACB7THS7</accession>
<evidence type="ECO:0000313" key="1">
    <source>
        <dbReference type="EMBL" id="KAH6945776.1"/>
    </source>
</evidence>
<sequence length="110" mass="11803">MGCSRWTVAAVLLLLAVPSLLAQGSEVSDDEQGQPSVATEEQVANGGSSMHEDEGSREQEAPAASEQEPADETWTKAESMHEARPYGCGDTWETCDATPIYDVDDVNDDK</sequence>
<dbReference type="Proteomes" id="UP000821845">
    <property type="component" value="Chromosome 1"/>
</dbReference>
<evidence type="ECO:0000313" key="2">
    <source>
        <dbReference type="Proteomes" id="UP000821845"/>
    </source>
</evidence>
<organism evidence="1 2">
    <name type="scientific">Hyalomma asiaticum</name>
    <name type="common">Tick</name>
    <dbReference type="NCBI Taxonomy" id="266040"/>
    <lineage>
        <taxon>Eukaryota</taxon>
        <taxon>Metazoa</taxon>
        <taxon>Ecdysozoa</taxon>
        <taxon>Arthropoda</taxon>
        <taxon>Chelicerata</taxon>
        <taxon>Arachnida</taxon>
        <taxon>Acari</taxon>
        <taxon>Parasitiformes</taxon>
        <taxon>Ixodida</taxon>
        <taxon>Ixodoidea</taxon>
        <taxon>Ixodidae</taxon>
        <taxon>Hyalomminae</taxon>
        <taxon>Hyalomma</taxon>
    </lineage>
</organism>
<reference evidence="1" key="1">
    <citation type="submission" date="2020-05" db="EMBL/GenBank/DDBJ databases">
        <title>Large-scale comparative analyses of tick genomes elucidate their genetic diversity and vector capacities.</title>
        <authorList>
            <person name="Jia N."/>
            <person name="Wang J."/>
            <person name="Shi W."/>
            <person name="Du L."/>
            <person name="Sun Y."/>
            <person name="Zhan W."/>
            <person name="Jiang J."/>
            <person name="Wang Q."/>
            <person name="Zhang B."/>
            <person name="Ji P."/>
            <person name="Sakyi L.B."/>
            <person name="Cui X."/>
            <person name="Yuan T."/>
            <person name="Jiang B."/>
            <person name="Yang W."/>
            <person name="Lam T.T.-Y."/>
            <person name="Chang Q."/>
            <person name="Ding S."/>
            <person name="Wang X."/>
            <person name="Zhu J."/>
            <person name="Ruan X."/>
            <person name="Zhao L."/>
            <person name="Wei J."/>
            <person name="Que T."/>
            <person name="Du C."/>
            <person name="Cheng J."/>
            <person name="Dai P."/>
            <person name="Han X."/>
            <person name="Huang E."/>
            <person name="Gao Y."/>
            <person name="Liu J."/>
            <person name="Shao H."/>
            <person name="Ye R."/>
            <person name="Li L."/>
            <person name="Wei W."/>
            <person name="Wang X."/>
            <person name="Wang C."/>
            <person name="Yang T."/>
            <person name="Huo Q."/>
            <person name="Li W."/>
            <person name="Guo W."/>
            <person name="Chen H."/>
            <person name="Zhou L."/>
            <person name="Ni X."/>
            <person name="Tian J."/>
            <person name="Zhou Y."/>
            <person name="Sheng Y."/>
            <person name="Liu T."/>
            <person name="Pan Y."/>
            <person name="Xia L."/>
            <person name="Li J."/>
            <person name="Zhao F."/>
            <person name="Cao W."/>
        </authorList>
    </citation>
    <scope>NUCLEOTIDE SEQUENCE</scope>
    <source>
        <strain evidence="1">Hyas-2018</strain>
    </source>
</reference>
<dbReference type="EMBL" id="CM023481">
    <property type="protein sequence ID" value="KAH6945776.1"/>
    <property type="molecule type" value="Genomic_DNA"/>
</dbReference>
<name>A0ACB7THS7_HYAAI</name>
<comment type="caution">
    <text evidence="1">The sequence shown here is derived from an EMBL/GenBank/DDBJ whole genome shotgun (WGS) entry which is preliminary data.</text>
</comment>
<keyword evidence="2" id="KW-1185">Reference proteome</keyword>
<gene>
    <name evidence="1" type="ORF">HPB50_009855</name>
</gene>
<proteinExistence type="predicted"/>